<dbReference type="EMBL" id="VZAD01000013">
    <property type="protein sequence ID" value="MQP10576.1"/>
    <property type="molecule type" value="Genomic_DNA"/>
</dbReference>
<gene>
    <name evidence="2" type="ORF">F7D20_01050</name>
</gene>
<feature type="transmembrane region" description="Helical" evidence="1">
    <location>
        <begin position="121"/>
        <end position="143"/>
    </location>
</feature>
<feature type="transmembrane region" description="Helical" evidence="1">
    <location>
        <begin position="96"/>
        <end position="115"/>
    </location>
</feature>
<evidence type="ECO:0000256" key="1">
    <source>
        <dbReference type="SAM" id="Phobius"/>
    </source>
</evidence>
<sequence>MEEKKISEQESLELINQMIEQTRRDSTVGSGNTFLIWGYVCMVVSLAVFVAAYTGPGAWGWLYLGIPVMGGVATLIAGRKKKNVPSTYTSKSINSIWACLAGVFAAYAVYSLGYWAEMEGWSGMFLLGLLLPGIGTYCTGTILKEELLKLCGLIGVMMGVGFLHDLCTGAVISLAWPMLMAVSSAITLVAPGHYLNYQSKKQRK</sequence>
<organism evidence="2 3">
    <name type="scientific">Segatella copri</name>
    <dbReference type="NCBI Taxonomy" id="165179"/>
    <lineage>
        <taxon>Bacteria</taxon>
        <taxon>Pseudomonadati</taxon>
        <taxon>Bacteroidota</taxon>
        <taxon>Bacteroidia</taxon>
        <taxon>Bacteroidales</taxon>
        <taxon>Prevotellaceae</taxon>
        <taxon>Segatella</taxon>
    </lineage>
</organism>
<proteinExistence type="predicted"/>
<keyword evidence="1" id="KW-0472">Membrane</keyword>
<keyword evidence="1" id="KW-0812">Transmembrane</keyword>
<dbReference type="OrthoDB" id="1096547at2"/>
<keyword evidence="3" id="KW-1185">Reference proteome</keyword>
<evidence type="ECO:0000313" key="3">
    <source>
        <dbReference type="Proteomes" id="UP000384372"/>
    </source>
</evidence>
<dbReference type="Proteomes" id="UP000384372">
    <property type="component" value="Unassembled WGS sequence"/>
</dbReference>
<feature type="transmembrane region" description="Helical" evidence="1">
    <location>
        <begin position="150"/>
        <end position="172"/>
    </location>
</feature>
<reference evidence="2 3" key="1">
    <citation type="submission" date="2019-09" db="EMBL/GenBank/DDBJ databases">
        <title>Distinct polysaccharide growth profiles of human intestinal Prevotella copri isolates.</title>
        <authorList>
            <person name="Fehlner-Peach H."/>
            <person name="Magnabosco C."/>
            <person name="Raghavan V."/>
            <person name="Scher J.U."/>
            <person name="Tett A."/>
            <person name="Cox L.M."/>
            <person name="Gottsegen C."/>
            <person name="Watters A."/>
            <person name="Wiltshire- Gordon J.D."/>
            <person name="Segata N."/>
            <person name="Bonneau R."/>
            <person name="Littman D.R."/>
        </authorList>
    </citation>
    <scope>NUCLEOTIDE SEQUENCE [LARGE SCALE GENOMIC DNA]</scope>
    <source>
        <strain evidence="3">iAQ1173</strain>
    </source>
</reference>
<evidence type="ECO:0008006" key="4">
    <source>
        <dbReference type="Google" id="ProtNLM"/>
    </source>
</evidence>
<name>A0A6A7W877_9BACT</name>
<feature type="transmembrane region" description="Helical" evidence="1">
    <location>
        <begin position="178"/>
        <end position="197"/>
    </location>
</feature>
<comment type="caution">
    <text evidence="2">The sequence shown here is derived from an EMBL/GenBank/DDBJ whole genome shotgun (WGS) entry which is preliminary data.</text>
</comment>
<accession>A0A6A7W877</accession>
<feature type="transmembrane region" description="Helical" evidence="1">
    <location>
        <begin position="59"/>
        <end position="76"/>
    </location>
</feature>
<dbReference type="RefSeq" id="WP_158462410.1">
    <property type="nucleotide sequence ID" value="NZ_VZAD01000013.1"/>
</dbReference>
<keyword evidence="1" id="KW-1133">Transmembrane helix</keyword>
<protein>
    <recommendedName>
        <fullName evidence="4">DUF2157 domain-containing protein</fullName>
    </recommendedName>
</protein>
<feature type="transmembrane region" description="Helical" evidence="1">
    <location>
        <begin position="34"/>
        <end position="53"/>
    </location>
</feature>
<evidence type="ECO:0000313" key="2">
    <source>
        <dbReference type="EMBL" id="MQP10576.1"/>
    </source>
</evidence>
<dbReference type="AlphaFoldDB" id="A0A6A7W877"/>